<organism evidence="2 3">
    <name type="scientific">Pseudomicrostroma glucosiphilum</name>
    <dbReference type="NCBI Taxonomy" id="1684307"/>
    <lineage>
        <taxon>Eukaryota</taxon>
        <taxon>Fungi</taxon>
        <taxon>Dikarya</taxon>
        <taxon>Basidiomycota</taxon>
        <taxon>Ustilaginomycotina</taxon>
        <taxon>Exobasidiomycetes</taxon>
        <taxon>Microstromatales</taxon>
        <taxon>Microstromatales incertae sedis</taxon>
        <taxon>Pseudomicrostroma</taxon>
    </lineage>
</organism>
<proteinExistence type="predicted"/>
<evidence type="ECO:0000313" key="2">
    <source>
        <dbReference type="EMBL" id="PWN20275.1"/>
    </source>
</evidence>
<name>A0A316UB82_9BASI</name>
<dbReference type="AlphaFoldDB" id="A0A316UB82"/>
<evidence type="ECO:0000256" key="1">
    <source>
        <dbReference type="SAM" id="SignalP"/>
    </source>
</evidence>
<accession>A0A316UB82</accession>
<dbReference type="GeneID" id="37016061"/>
<evidence type="ECO:0000313" key="3">
    <source>
        <dbReference type="Proteomes" id="UP000245942"/>
    </source>
</evidence>
<keyword evidence="3" id="KW-1185">Reference proteome</keyword>
<feature type="chain" id="PRO_5016411904" evidence="1">
    <location>
        <begin position="20"/>
        <end position="82"/>
    </location>
</feature>
<dbReference type="Proteomes" id="UP000245942">
    <property type="component" value="Unassembled WGS sequence"/>
</dbReference>
<feature type="signal peptide" evidence="1">
    <location>
        <begin position="1"/>
        <end position="19"/>
    </location>
</feature>
<reference evidence="2 3" key="1">
    <citation type="journal article" date="2018" name="Mol. Biol. Evol.">
        <title>Broad Genomic Sampling Reveals a Smut Pathogenic Ancestry of the Fungal Clade Ustilaginomycotina.</title>
        <authorList>
            <person name="Kijpornyongpan T."/>
            <person name="Mondo S.J."/>
            <person name="Barry K."/>
            <person name="Sandor L."/>
            <person name="Lee J."/>
            <person name="Lipzen A."/>
            <person name="Pangilinan J."/>
            <person name="LaButti K."/>
            <person name="Hainaut M."/>
            <person name="Henrissat B."/>
            <person name="Grigoriev I.V."/>
            <person name="Spatafora J.W."/>
            <person name="Aime M.C."/>
        </authorList>
    </citation>
    <scope>NUCLEOTIDE SEQUENCE [LARGE SCALE GENOMIC DNA]</scope>
    <source>
        <strain evidence="2 3">MCA 4718</strain>
    </source>
</reference>
<protein>
    <submittedName>
        <fullName evidence="2">Uncharacterized protein</fullName>
    </submittedName>
</protein>
<keyword evidence="1" id="KW-0732">Signal</keyword>
<dbReference type="EMBL" id="KZ819328">
    <property type="protein sequence ID" value="PWN20275.1"/>
    <property type="molecule type" value="Genomic_DNA"/>
</dbReference>
<sequence length="82" mass="8726">MRFSVLATLLVAMPLLASAAPPGIVAPSELLAARQGSGNDGCYTWSYCDYQNDCFNLCKCNKPAGAPCTNPHPTDPTIPHYP</sequence>
<gene>
    <name evidence="2" type="ORF">BCV69DRAFT_299413</name>
</gene>
<dbReference type="RefSeq" id="XP_025347435.1">
    <property type="nucleotide sequence ID" value="XM_025494327.1"/>
</dbReference>